<name>A0A0R2B0C6_9LACO</name>
<protein>
    <submittedName>
        <fullName evidence="2">Uncharacterized protein</fullName>
    </submittedName>
</protein>
<organism evidence="2 3">
    <name type="scientific">Lacticaseibacillus brantae DSM 23927</name>
    <dbReference type="NCBI Taxonomy" id="1423727"/>
    <lineage>
        <taxon>Bacteria</taxon>
        <taxon>Bacillati</taxon>
        <taxon>Bacillota</taxon>
        <taxon>Bacilli</taxon>
        <taxon>Lactobacillales</taxon>
        <taxon>Lactobacillaceae</taxon>
        <taxon>Lacticaseibacillus</taxon>
    </lineage>
</organism>
<dbReference type="EMBL" id="AYZQ01000001">
    <property type="protein sequence ID" value="KRM72968.1"/>
    <property type="molecule type" value="Genomic_DNA"/>
</dbReference>
<gene>
    <name evidence="2" type="ORF">FC34_GL000682</name>
</gene>
<keyword evidence="1" id="KW-0472">Membrane</keyword>
<dbReference type="Proteomes" id="UP000051672">
    <property type="component" value="Unassembled WGS sequence"/>
</dbReference>
<evidence type="ECO:0000313" key="3">
    <source>
        <dbReference type="Proteomes" id="UP000051672"/>
    </source>
</evidence>
<keyword evidence="1" id="KW-1133">Transmembrane helix</keyword>
<evidence type="ECO:0000313" key="2">
    <source>
        <dbReference type="EMBL" id="KRM72968.1"/>
    </source>
</evidence>
<keyword evidence="1" id="KW-0812">Transmembrane</keyword>
<feature type="transmembrane region" description="Helical" evidence="1">
    <location>
        <begin position="24"/>
        <end position="49"/>
    </location>
</feature>
<dbReference type="STRING" id="1423727.FC34_GL000682"/>
<proteinExistence type="predicted"/>
<dbReference type="PATRIC" id="fig|1423727.3.peg.685"/>
<comment type="caution">
    <text evidence="2">The sequence shown here is derived from an EMBL/GenBank/DDBJ whole genome shotgun (WGS) entry which is preliminary data.</text>
</comment>
<evidence type="ECO:0000256" key="1">
    <source>
        <dbReference type="SAM" id="Phobius"/>
    </source>
</evidence>
<dbReference type="AlphaFoldDB" id="A0A0R2B0C6"/>
<sequence length="51" mass="5833">MLVRAFKAVIFAGLLMLGRLSFGIAWFAFLALASLAYALIIVIYAFWIWRH</sequence>
<accession>A0A0R2B0C6</accession>
<reference evidence="2 3" key="1">
    <citation type="journal article" date="2015" name="Genome Announc.">
        <title>Expanding the biotechnology potential of lactobacilli through comparative genomics of 213 strains and associated genera.</title>
        <authorList>
            <person name="Sun Z."/>
            <person name="Harris H.M."/>
            <person name="McCann A."/>
            <person name="Guo C."/>
            <person name="Argimon S."/>
            <person name="Zhang W."/>
            <person name="Yang X."/>
            <person name="Jeffery I.B."/>
            <person name="Cooney J.C."/>
            <person name="Kagawa T.F."/>
            <person name="Liu W."/>
            <person name="Song Y."/>
            <person name="Salvetti E."/>
            <person name="Wrobel A."/>
            <person name="Rasinkangas P."/>
            <person name="Parkhill J."/>
            <person name="Rea M.C."/>
            <person name="O'Sullivan O."/>
            <person name="Ritari J."/>
            <person name="Douillard F.P."/>
            <person name="Paul Ross R."/>
            <person name="Yang R."/>
            <person name="Briner A.E."/>
            <person name="Felis G.E."/>
            <person name="de Vos W.M."/>
            <person name="Barrangou R."/>
            <person name="Klaenhammer T.R."/>
            <person name="Caufield P.W."/>
            <person name="Cui Y."/>
            <person name="Zhang H."/>
            <person name="O'Toole P.W."/>
        </authorList>
    </citation>
    <scope>NUCLEOTIDE SEQUENCE [LARGE SCALE GENOMIC DNA]</scope>
    <source>
        <strain evidence="2 3">DSM 23927</strain>
    </source>
</reference>
<keyword evidence="3" id="KW-1185">Reference proteome</keyword>